<dbReference type="AlphaFoldDB" id="A0AAJ3NU86"/>
<keyword evidence="2" id="KW-1185">Reference proteome</keyword>
<evidence type="ECO:0000313" key="1">
    <source>
        <dbReference type="EMBL" id="ORW75140.1"/>
    </source>
</evidence>
<comment type="caution">
    <text evidence="1">The sequence shown here is derived from an EMBL/GenBank/DDBJ whole genome shotgun (WGS) entry which is preliminary data.</text>
</comment>
<dbReference type="Pfam" id="PF13578">
    <property type="entry name" value="Methyltransf_24"/>
    <property type="match status" value="1"/>
</dbReference>
<gene>
    <name evidence="1" type="ORF">AWC23_02860</name>
</gene>
<dbReference type="InterPro" id="IPR029063">
    <property type="entry name" value="SAM-dependent_MTases_sf"/>
</dbReference>
<evidence type="ECO:0000313" key="2">
    <source>
        <dbReference type="Proteomes" id="UP000193387"/>
    </source>
</evidence>
<name>A0AAJ3NU86_9MYCO</name>
<dbReference type="SUPFAM" id="SSF53335">
    <property type="entry name" value="S-adenosyl-L-methionine-dependent methyltransferases"/>
    <property type="match status" value="1"/>
</dbReference>
<organism evidence="1 2">
    <name type="scientific">Mycobacterium saskatchewanense</name>
    <dbReference type="NCBI Taxonomy" id="220927"/>
    <lineage>
        <taxon>Bacteria</taxon>
        <taxon>Bacillati</taxon>
        <taxon>Actinomycetota</taxon>
        <taxon>Actinomycetes</taxon>
        <taxon>Mycobacteriales</taxon>
        <taxon>Mycobacteriaceae</taxon>
        <taxon>Mycobacterium</taxon>
        <taxon>Mycobacterium simiae complex</taxon>
    </lineage>
</organism>
<dbReference type="Gene3D" id="3.40.50.150">
    <property type="entry name" value="Vaccinia Virus protein VP39"/>
    <property type="match status" value="1"/>
</dbReference>
<proteinExistence type="predicted"/>
<protein>
    <recommendedName>
        <fullName evidence="3">Class I SAM-dependent methyltransferase</fullName>
    </recommendedName>
</protein>
<reference evidence="1 2" key="1">
    <citation type="submission" date="2016-01" db="EMBL/GenBank/DDBJ databases">
        <title>The new phylogeny of the genus Mycobacterium.</title>
        <authorList>
            <person name="Tarcisio F."/>
            <person name="Conor M."/>
            <person name="Antonella G."/>
            <person name="Elisabetta G."/>
            <person name="Giulia F.S."/>
            <person name="Sara T."/>
            <person name="Anna F."/>
            <person name="Clotilde B."/>
            <person name="Roberto B."/>
            <person name="Veronica D.S."/>
            <person name="Fabio R."/>
            <person name="Monica P."/>
            <person name="Olivier J."/>
            <person name="Enrico T."/>
            <person name="Nicola S."/>
        </authorList>
    </citation>
    <scope>NUCLEOTIDE SEQUENCE [LARGE SCALE GENOMIC DNA]</scope>
    <source>
        <strain evidence="1 2">DSM 44616</strain>
    </source>
</reference>
<evidence type="ECO:0008006" key="3">
    <source>
        <dbReference type="Google" id="ProtNLM"/>
    </source>
</evidence>
<accession>A0AAJ3NU86</accession>
<sequence length="255" mass="27890">MLFDAVLTMQIDNGVGGDLLEIGALYGKSAIVLGCRARPDEQVIVCDVFDEAAGEDTNVAENDESYSGLNREKFEEIYSRWVDRPPVVIAELSEHIVGRIAPGSLRFAHIDGSHLYGIVRMDIANTRTLLKDTGVVVMDDFRALHTPGVAAAVWEAVANDGLIPVCLSEQKFYGAWNADAAQVLREALTDWVIGHGDQLNCGVQEIAGASVLIIENPLPLTLQRRMQLLLPASFRDRRGKACRRPYLGVPPVPAR</sequence>
<dbReference type="Proteomes" id="UP000193387">
    <property type="component" value="Unassembled WGS sequence"/>
</dbReference>
<dbReference type="EMBL" id="LQPR01000003">
    <property type="protein sequence ID" value="ORW75140.1"/>
    <property type="molecule type" value="Genomic_DNA"/>
</dbReference>